<dbReference type="PANTHER" id="PTHR11686">
    <property type="entry name" value="GAMMA GLUTAMYL TRANSPEPTIDASE"/>
    <property type="match status" value="1"/>
</dbReference>
<dbReference type="OMA" id="GFMLVHL"/>
<comment type="catalytic activity">
    <reaction evidence="5">
        <text>glutathione + H2O = L-cysteinylglycine + L-glutamate</text>
        <dbReference type="Rhea" id="RHEA:28807"/>
        <dbReference type="ChEBI" id="CHEBI:15377"/>
        <dbReference type="ChEBI" id="CHEBI:29985"/>
        <dbReference type="ChEBI" id="CHEBI:57925"/>
        <dbReference type="ChEBI" id="CHEBI:61694"/>
        <dbReference type="EC" id="3.4.19.13"/>
    </reaction>
</comment>
<feature type="binding site" evidence="4">
    <location>
        <position position="423"/>
    </location>
    <ligand>
        <name>L-glutamate</name>
        <dbReference type="ChEBI" id="CHEBI:29985"/>
    </ligand>
</feature>
<evidence type="ECO:0000256" key="2">
    <source>
        <dbReference type="ARBA" id="ARBA00023180"/>
    </source>
</evidence>
<dbReference type="Ensembl" id="ENSVURT00010030739.1">
    <property type="protein sequence ID" value="ENSVURP00010026982.1"/>
    <property type="gene ID" value="ENSVURG00010020673.1"/>
</dbReference>
<reference evidence="6" key="3">
    <citation type="submission" date="2025-09" db="UniProtKB">
        <authorList>
            <consortium name="Ensembl"/>
        </authorList>
    </citation>
    <scope>IDENTIFICATION</scope>
</reference>
<dbReference type="NCBIfam" id="TIGR00066">
    <property type="entry name" value="g_glut_trans"/>
    <property type="match status" value="1"/>
</dbReference>
<accession>A0A4X2M151</accession>
<feature type="binding site" evidence="4">
    <location>
        <position position="107"/>
    </location>
    <ligand>
        <name>L-glutamate</name>
        <dbReference type="ChEBI" id="CHEBI:29985"/>
    </ligand>
</feature>
<dbReference type="GO" id="GO:0036374">
    <property type="term" value="F:glutathione hydrolase activity"/>
    <property type="evidence" value="ECO:0007669"/>
    <property type="project" value="UniProtKB-UniRule"/>
</dbReference>
<sequence length="569" mass="61288">MKKKLVVVLTILVAAVIVALILGLTLSPRDSQAQSHVYRTAAVAADAGTCSEIGRDVLQDGGSAVDAAIAALLCMGLMNAHSMGIGGGLFLTVYNGSTGKAEIINAREVAPRLSFAKMFNTSEQSQRGGLSVAVPGEIRGYELAHRRHGKLPWSHLFQPSIQLAREGFPVGKGLATVLVKQQKTIESSPELCGVFCRDGRILHQGEIVKMPQLATTYEKLAQEGPDIFYNGSLAQQIVQDVQKAGGILSLEDLNSYRAELIENPLNFSLGDYIVYTPSAPLSGPVLSLILNILKGYHFSEASVGTPEQKGLTYHRIVEAFRFAYAKRTLLGDPKFVNVSGVIQNMTSEYFADELRARITDNQTHEAEYYEPEYFTPSDGGTAHLSVVAEDGSAVSATSTINLYFGSKILSQSSGIVFNDEMDDFSSPNIINQYGLPPSPANFIAPGKQPLSSMCPTIVVDKDKKVRMVVGASGGTQITTATALAIISHLWFGYDVKRAVEEPRLHNQLLPNTTTLEDQLEKAVGPELRARNHNTKTTEDFIAVVQAIVSTPDGWAAASDSRKGGVPAGY</sequence>
<evidence type="ECO:0000256" key="5">
    <source>
        <dbReference type="RuleBase" id="RU368068"/>
    </source>
</evidence>
<dbReference type="Pfam" id="PF01019">
    <property type="entry name" value="G_glu_transpept"/>
    <property type="match status" value="1"/>
</dbReference>
<dbReference type="PANTHER" id="PTHR11686:SF56">
    <property type="entry name" value="GLUTATHIONE HYDROLASE 1 PROENZYME-RELATED"/>
    <property type="match status" value="1"/>
</dbReference>
<evidence type="ECO:0000313" key="6">
    <source>
        <dbReference type="Ensembl" id="ENSVURP00010026982.1"/>
    </source>
</evidence>
<organism evidence="6 7">
    <name type="scientific">Vombatus ursinus</name>
    <name type="common">Common wombat</name>
    <dbReference type="NCBI Taxonomy" id="29139"/>
    <lineage>
        <taxon>Eukaryota</taxon>
        <taxon>Metazoa</taxon>
        <taxon>Chordata</taxon>
        <taxon>Craniata</taxon>
        <taxon>Vertebrata</taxon>
        <taxon>Euteleostomi</taxon>
        <taxon>Mammalia</taxon>
        <taxon>Metatheria</taxon>
        <taxon>Diprotodontia</taxon>
        <taxon>Vombatidae</taxon>
        <taxon>Vombatus</taxon>
    </lineage>
</organism>
<dbReference type="FunFam" id="3.60.20.40:FF:000007">
    <property type="entry name" value="Glutathione hydrolase 1 proenzyme"/>
    <property type="match status" value="1"/>
</dbReference>
<dbReference type="GeneTree" id="ENSGT00940000154601"/>
<dbReference type="RefSeq" id="XP_027701462.1">
    <property type="nucleotide sequence ID" value="XM_027845661.1"/>
</dbReference>
<dbReference type="PRINTS" id="PR01210">
    <property type="entry name" value="GGTRANSPTASE"/>
</dbReference>
<dbReference type="GO" id="GO:0005886">
    <property type="term" value="C:plasma membrane"/>
    <property type="evidence" value="ECO:0007669"/>
    <property type="project" value="TreeGrafter"/>
</dbReference>
<feature type="binding site" evidence="4">
    <location>
        <begin position="399"/>
        <end position="401"/>
    </location>
    <ligand>
        <name>L-glutamate</name>
        <dbReference type="ChEBI" id="CHEBI:29985"/>
    </ligand>
</feature>
<reference evidence="7" key="1">
    <citation type="submission" date="2018-12" db="EMBL/GenBank/DDBJ databases">
        <authorList>
            <person name="Yazar S."/>
        </authorList>
    </citation>
    <scope>NUCLEOTIDE SEQUENCE [LARGE SCALE GENOMIC DNA]</scope>
</reference>
<dbReference type="InterPro" id="IPR029055">
    <property type="entry name" value="Ntn_hydrolases_N"/>
</dbReference>
<comment type="function">
    <text evidence="5">Cleaves the gamma-glutamyl peptide bond of glutathione and glutathione conjugates.</text>
</comment>
<feature type="binding site" evidence="4">
    <location>
        <begin position="451"/>
        <end position="452"/>
    </location>
    <ligand>
        <name>L-glutamate</name>
        <dbReference type="ChEBI" id="CHEBI:29985"/>
    </ligand>
</feature>
<evidence type="ECO:0000256" key="1">
    <source>
        <dbReference type="ARBA" id="ARBA00009381"/>
    </source>
</evidence>
<keyword evidence="5" id="KW-0012">Acyltransferase</keyword>
<feature type="active site" description="Nucleophile" evidence="3">
    <location>
        <position position="381"/>
    </location>
</feature>
<dbReference type="PROSITE" id="PS00462">
    <property type="entry name" value="G_GLU_TRANSPEPTIDASE"/>
    <property type="match status" value="1"/>
</dbReference>
<dbReference type="EC" id="3.4.19.13" evidence="5"/>
<comment type="catalytic activity">
    <reaction evidence="5">
        <text>an S-substituted glutathione + H2O = an S-substituted L-cysteinylglycine + L-glutamate</text>
        <dbReference type="Rhea" id="RHEA:59468"/>
        <dbReference type="ChEBI" id="CHEBI:15377"/>
        <dbReference type="ChEBI" id="CHEBI:29985"/>
        <dbReference type="ChEBI" id="CHEBI:90779"/>
        <dbReference type="ChEBI" id="CHEBI:143103"/>
        <dbReference type="EC" id="3.4.19.13"/>
    </reaction>
</comment>
<dbReference type="GeneID" id="114030772"/>
<dbReference type="GO" id="GO:0002682">
    <property type="term" value="P:regulation of immune system process"/>
    <property type="evidence" value="ECO:0007669"/>
    <property type="project" value="TreeGrafter"/>
</dbReference>
<dbReference type="GO" id="GO:0031179">
    <property type="term" value="P:peptide modification"/>
    <property type="evidence" value="ECO:0007669"/>
    <property type="project" value="TreeGrafter"/>
</dbReference>
<dbReference type="STRING" id="29139.ENSVURP00010026982"/>
<proteinExistence type="inferred from homology"/>
<dbReference type="RefSeq" id="XP_027701463.1">
    <property type="nucleotide sequence ID" value="XM_027845662.1"/>
</dbReference>
<reference evidence="6" key="2">
    <citation type="submission" date="2025-08" db="UniProtKB">
        <authorList>
            <consortium name="Ensembl"/>
        </authorList>
    </citation>
    <scope>IDENTIFICATION</scope>
</reference>
<comment type="subcellular location">
    <subcellularLocation>
        <location evidence="5">Membrane</location>
        <topology evidence="5">Single-pass type II membrane protein</topology>
    </subcellularLocation>
</comment>
<keyword evidence="5" id="KW-0808">Transferase</keyword>
<evidence type="ECO:0000256" key="3">
    <source>
        <dbReference type="PIRSR" id="PIRSR600101-1"/>
    </source>
</evidence>
<comment type="pathway">
    <text evidence="5">Sulfur metabolism; glutathione metabolism.</text>
</comment>
<dbReference type="UniPathway" id="UPA00204"/>
<dbReference type="Gene3D" id="3.60.20.40">
    <property type="match status" value="1"/>
</dbReference>
<keyword evidence="2" id="KW-0325">Glycoprotein</keyword>
<dbReference type="GO" id="GO:0050727">
    <property type="term" value="P:regulation of inflammatory response"/>
    <property type="evidence" value="ECO:0007669"/>
    <property type="project" value="TreeGrafter"/>
</dbReference>
<gene>
    <name evidence="6" type="primary">LOC114030772</name>
</gene>
<dbReference type="Proteomes" id="UP000314987">
    <property type="component" value="Unassembled WGS sequence"/>
</dbReference>
<dbReference type="GO" id="GO:0006751">
    <property type="term" value="P:glutathione catabolic process"/>
    <property type="evidence" value="ECO:0007669"/>
    <property type="project" value="UniProtKB-UniRule"/>
</dbReference>
<dbReference type="EC" id="2.3.2.2" evidence="5"/>
<keyword evidence="5" id="KW-0378">Hydrolase</keyword>
<dbReference type="Gene3D" id="1.10.246.130">
    <property type="match status" value="1"/>
</dbReference>
<dbReference type="AlphaFoldDB" id="A0A4X2M151"/>
<dbReference type="InterPro" id="IPR055262">
    <property type="entry name" value="GGT_CS"/>
</dbReference>
<comment type="similarity">
    <text evidence="1">Belongs to the gamma-glutamyltransferase family.</text>
</comment>
<dbReference type="RefSeq" id="XP_027701464.1">
    <property type="nucleotide sequence ID" value="XM_027845663.1"/>
</dbReference>
<comment type="catalytic activity">
    <reaction evidence="5">
        <text>an N-terminal (5-L-glutamyl)-[peptide] + an alpha-amino acid = 5-L-glutamyl amino acid + an N-terminal L-alpha-aminoacyl-[peptide]</text>
        <dbReference type="Rhea" id="RHEA:23904"/>
        <dbReference type="Rhea" id="RHEA-COMP:9780"/>
        <dbReference type="Rhea" id="RHEA-COMP:9795"/>
        <dbReference type="ChEBI" id="CHEBI:77644"/>
        <dbReference type="ChEBI" id="CHEBI:78597"/>
        <dbReference type="ChEBI" id="CHEBI:78599"/>
        <dbReference type="ChEBI" id="CHEBI:78608"/>
        <dbReference type="EC" id="2.3.2.2"/>
    </reaction>
</comment>
<protein>
    <recommendedName>
        <fullName evidence="5">Glutathione hydrolase</fullName>
        <ecNumber evidence="5">2.3.2.2</ecNumber>
        <ecNumber evidence="5">3.4.19.13</ecNumber>
    </recommendedName>
    <alternativeName>
        <fullName evidence="5">Gamma-glutamyltransferase</fullName>
    </alternativeName>
    <alternativeName>
        <fullName evidence="5">Gamma-glutamyltranspeptidase</fullName>
    </alternativeName>
</protein>
<dbReference type="FunFam" id="1.10.246.130:FF:000002">
    <property type="entry name" value="glutathione hydrolase 1 proenzyme"/>
    <property type="match status" value="1"/>
</dbReference>
<keyword evidence="7" id="KW-1185">Reference proteome</keyword>
<dbReference type="InterPro" id="IPR000101">
    <property type="entry name" value="GGT_peptidase"/>
</dbReference>
<evidence type="ECO:0000256" key="4">
    <source>
        <dbReference type="PIRSR" id="PIRSR600101-2"/>
    </source>
</evidence>
<name>A0A4X2M151_VOMUR</name>
<dbReference type="OrthoDB" id="1081007at2759"/>
<evidence type="ECO:0000313" key="7">
    <source>
        <dbReference type="Proteomes" id="UP000314987"/>
    </source>
</evidence>
<dbReference type="InterPro" id="IPR043137">
    <property type="entry name" value="GGT_ssub_C"/>
</dbReference>
<dbReference type="GO" id="GO:0103068">
    <property type="term" value="F:leukotriene C4 gamma-glutamyl transferase activity"/>
    <property type="evidence" value="ECO:0007669"/>
    <property type="project" value="UniProtKB-EC"/>
</dbReference>
<feature type="binding site" evidence="4">
    <location>
        <position position="474"/>
    </location>
    <ligand>
        <name>L-glutamate</name>
        <dbReference type="ChEBI" id="CHEBI:29985"/>
    </ligand>
</feature>
<dbReference type="InterPro" id="IPR043138">
    <property type="entry name" value="GGT_lsub"/>
</dbReference>
<dbReference type="SUPFAM" id="SSF56235">
    <property type="entry name" value="N-terminal nucleophile aminohydrolases (Ntn hydrolases)"/>
    <property type="match status" value="1"/>
</dbReference>